<dbReference type="Pfam" id="PF07995">
    <property type="entry name" value="GSDH"/>
    <property type="match status" value="1"/>
</dbReference>
<dbReference type="InterPro" id="IPR011042">
    <property type="entry name" value="6-blade_b-propeller_TolB-like"/>
</dbReference>
<dbReference type="InterPro" id="IPR012938">
    <property type="entry name" value="Glc/Sorbosone_DH"/>
</dbReference>
<dbReference type="NCBIfam" id="TIGR04183">
    <property type="entry name" value="Por_Secre_tail"/>
    <property type="match status" value="1"/>
</dbReference>
<dbReference type="SUPFAM" id="SSF50952">
    <property type="entry name" value="Soluble quinoprotein glucose dehydrogenase"/>
    <property type="match status" value="1"/>
</dbReference>
<protein>
    <submittedName>
        <fullName evidence="4">Putative secreted protein (Por secretion system target)</fullName>
    </submittedName>
</protein>
<dbReference type="Gene3D" id="2.120.10.30">
    <property type="entry name" value="TolB, C-terminal domain"/>
    <property type="match status" value="1"/>
</dbReference>
<evidence type="ECO:0000259" key="3">
    <source>
        <dbReference type="Pfam" id="PF18962"/>
    </source>
</evidence>
<dbReference type="PANTHER" id="PTHR19328:SF75">
    <property type="entry name" value="ALDOSE SUGAR DEHYDROGENASE YLII"/>
    <property type="match status" value="1"/>
</dbReference>
<feature type="domain" description="Glucose/Sorbosone dehydrogenase" evidence="2">
    <location>
        <begin position="22"/>
        <end position="331"/>
    </location>
</feature>
<reference evidence="4 5" key="1">
    <citation type="submission" date="2018-07" db="EMBL/GenBank/DDBJ databases">
        <title>Genomic Encyclopedia of Type Strains, Phase III (KMG-III): the genomes of soil and plant-associated and newly described type strains.</title>
        <authorList>
            <person name="Whitman W."/>
        </authorList>
    </citation>
    <scope>NUCLEOTIDE SEQUENCE [LARGE SCALE GENOMIC DNA]</scope>
    <source>
        <strain evidence="4 5">CECT 7958</strain>
    </source>
</reference>
<sequence length="462" mass="51327">MLTWTTFYGQTLELELFASGLNNPVNIKQDGSESLYVAERDGYIKVLQTDGTVEATPFLNIDAKVSDSGNERGLLGLAFHPNYTNNGYIYVNYINNSGNTVIARYTRSLENELQADPNSELIILTITQPYSNHNGGEMAFGADNYLYISTGDGGSAGDPQNYAQNKLSLLGKMLRIDVDTFTASENYSIPSSNPFVNSSEARPEIWAYGLRNPWKFSFDRLNGDLWIADVGQSNYEEINYATEIEATLGLNYGWKCYEGNTLFSSTTCSESETYTFPVGGYNHFNDGLSKCSITGGYVYRGTNYPNFQGAYFFADYCSEEIGSLVYDNNTETWIRHLEAFSGNWSAFGEDFNGELYIADLNGGLIYKLKDPALGLSDLSYFETSVYPNPAQNNININFGSHASLNALSVIQIYDLQGQNLKSISVPQLNANSIDISFLANGIYIIKISTKNGQENLHQLIKY</sequence>
<evidence type="ECO:0000313" key="4">
    <source>
        <dbReference type="EMBL" id="RCW90913.1"/>
    </source>
</evidence>
<comment type="caution">
    <text evidence="4">The sequence shown here is derived from an EMBL/GenBank/DDBJ whole genome shotgun (WGS) entry which is preliminary data.</text>
</comment>
<gene>
    <name evidence="4" type="ORF">DFQ08_104313</name>
</gene>
<dbReference type="Proteomes" id="UP000253436">
    <property type="component" value="Unassembled WGS sequence"/>
</dbReference>
<dbReference type="Pfam" id="PF18962">
    <property type="entry name" value="Por_Secre_tail"/>
    <property type="match status" value="1"/>
</dbReference>
<evidence type="ECO:0000259" key="2">
    <source>
        <dbReference type="Pfam" id="PF07995"/>
    </source>
</evidence>
<dbReference type="PANTHER" id="PTHR19328">
    <property type="entry name" value="HEDGEHOG-INTERACTING PROTEIN"/>
    <property type="match status" value="1"/>
</dbReference>
<dbReference type="AlphaFoldDB" id="A0A368ZD02"/>
<keyword evidence="1" id="KW-0732">Signal</keyword>
<proteinExistence type="predicted"/>
<name>A0A368ZD02_9FLAO</name>
<accession>A0A368ZD02</accession>
<dbReference type="EMBL" id="QPJO01000004">
    <property type="protein sequence ID" value="RCW90913.1"/>
    <property type="molecule type" value="Genomic_DNA"/>
</dbReference>
<feature type="domain" description="Secretion system C-terminal sorting" evidence="3">
    <location>
        <begin position="385"/>
        <end position="454"/>
    </location>
</feature>
<dbReference type="InterPro" id="IPR011041">
    <property type="entry name" value="Quinoprot_gluc/sorb_DH_b-prop"/>
</dbReference>
<dbReference type="InterPro" id="IPR026444">
    <property type="entry name" value="Secre_tail"/>
</dbReference>
<evidence type="ECO:0000313" key="5">
    <source>
        <dbReference type="Proteomes" id="UP000253436"/>
    </source>
</evidence>
<evidence type="ECO:0000256" key="1">
    <source>
        <dbReference type="ARBA" id="ARBA00022729"/>
    </source>
</evidence>
<keyword evidence="5" id="KW-1185">Reference proteome</keyword>
<organism evidence="4 5">
    <name type="scientific">Winogradskyella arenosi</name>
    <dbReference type="NCBI Taxonomy" id="533325"/>
    <lineage>
        <taxon>Bacteria</taxon>
        <taxon>Pseudomonadati</taxon>
        <taxon>Bacteroidota</taxon>
        <taxon>Flavobacteriia</taxon>
        <taxon>Flavobacteriales</taxon>
        <taxon>Flavobacteriaceae</taxon>
        <taxon>Winogradskyella</taxon>
    </lineage>
</organism>